<evidence type="ECO:0000313" key="1">
    <source>
        <dbReference type="Ensembl" id="ENSMODP00000050730.1"/>
    </source>
</evidence>
<sequence length="137" mass="15370">MTPTWLLEDHKLGLATGQLRVSEHHDTVLGSFVETQDGFLVIFHWKKTKELRREEIIPELWQDWQPARLSLAQQQRRNWLTPGWELPLCAAGVWTGWALLTGLSKGPRLYALASPTRAIPSSAADLTVIGEACLGLC</sequence>
<reference evidence="1" key="3">
    <citation type="submission" date="2025-09" db="UniProtKB">
        <authorList>
            <consortium name="Ensembl"/>
        </authorList>
    </citation>
    <scope>IDENTIFICATION</scope>
</reference>
<dbReference type="Proteomes" id="UP000002280">
    <property type="component" value="Chromosome 4"/>
</dbReference>
<proteinExistence type="predicted"/>
<dbReference type="InParanoid" id="A0A5F8GT95"/>
<reference evidence="1 2" key="1">
    <citation type="journal article" date="2007" name="Nature">
        <title>Genome of the marsupial Monodelphis domestica reveals innovation in non-coding sequences.</title>
        <authorList>
            <person name="Mikkelsen T.S."/>
            <person name="Wakefield M.J."/>
            <person name="Aken B."/>
            <person name="Amemiya C.T."/>
            <person name="Chang J.L."/>
            <person name="Duke S."/>
            <person name="Garber M."/>
            <person name="Gentles A.J."/>
            <person name="Goodstadt L."/>
            <person name="Heger A."/>
            <person name="Jurka J."/>
            <person name="Kamal M."/>
            <person name="Mauceli E."/>
            <person name="Searle S.M."/>
            <person name="Sharpe T."/>
            <person name="Baker M.L."/>
            <person name="Batzer M.A."/>
            <person name="Benos P.V."/>
            <person name="Belov K."/>
            <person name="Clamp M."/>
            <person name="Cook A."/>
            <person name="Cuff J."/>
            <person name="Das R."/>
            <person name="Davidow L."/>
            <person name="Deakin J.E."/>
            <person name="Fazzari M.J."/>
            <person name="Glass J.L."/>
            <person name="Grabherr M."/>
            <person name="Greally J.M."/>
            <person name="Gu W."/>
            <person name="Hore T.A."/>
            <person name="Huttley G.A."/>
            <person name="Kleber M."/>
            <person name="Jirtle R.L."/>
            <person name="Koina E."/>
            <person name="Lee J.T."/>
            <person name="Mahony S."/>
            <person name="Marra M.A."/>
            <person name="Miller R.D."/>
            <person name="Nicholls R.D."/>
            <person name="Oda M."/>
            <person name="Papenfuss A.T."/>
            <person name="Parra Z.E."/>
            <person name="Pollock D.D."/>
            <person name="Ray D.A."/>
            <person name="Schein J.E."/>
            <person name="Speed T.P."/>
            <person name="Thompson K."/>
            <person name="VandeBerg J.L."/>
            <person name="Wade C.M."/>
            <person name="Walker J.A."/>
            <person name="Waters P.D."/>
            <person name="Webber C."/>
            <person name="Weidman J.R."/>
            <person name="Xie X."/>
            <person name="Zody M.C."/>
            <person name="Baldwin J."/>
            <person name="Abdouelleil A."/>
            <person name="Abdulkadir J."/>
            <person name="Abebe A."/>
            <person name="Abera B."/>
            <person name="Abreu J."/>
            <person name="Acer S.C."/>
            <person name="Aftuck L."/>
            <person name="Alexander A."/>
            <person name="An P."/>
            <person name="Anderson E."/>
            <person name="Anderson S."/>
            <person name="Arachi H."/>
            <person name="Azer M."/>
            <person name="Bachantsang P."/>
            <person name="Barry A."/>
            <person name="Bayul T."/>
            <person name="Berlin A."/>
            <person name="Bessette D."/>
            <person name="Bloom T."/>
            <person name="Bloom T."/>
            <person name="Boguslavskiy L."/>
            <person name="Bonnet C."/>
            <person name="Boukhgalter B."/>
            <person name="Bourzgui I."/>
            <person name="Brown A."/>
            <person name="Cahill P."/>
            <person name="Channer S."/>
            <person name="Cheshatsang Y."/>
            <person name="Chuda L."/>
            <person name="Citroen M."/>
            <person name="Collymore A."/>
            <person name="Cooke P."/>
            <person name="Costello M."/>
            <person name="D'Aco K."/>
            <person name="Daza R."/>
            <person name="De Haan G."/>
            <person name="DeGray S."/>
            <person name="DeMaso C."/>
            <person name="Dhargay N."/>
            <person name="Dooley K."/>
            <person name="Dooley E."/>
            <person name="Doricent M."/>
            <person name="Dorje P."/>
            <person name="Dorjee K."/>
            <person name="Dupes A."/>
            <person name="Elong R."/>
            <person name="Falk J."/>
            <person name="Farina A."/>
            <person name="Faro S."/>
            <person name="Ferguson D."/>
            <person name="Fisher S."/>
            <person name="Foley C.D."/>
            <person name="Franke A."/>
            <person name="Friedrich D."/>
            <person name="Gadbois L."/>
            <person name="Gearin G."/>
            <person name="Gearin C.R."/>
            <person name="Giannoukos G."/>
            <person name="Goode T."/>
            <person name="Graham J."/>
            <person name="Grandbois E."/>
            <person name="Grewal S."/>
            <person name="Gyaltsen K."/>
            <person name="Hafez N."/>
            <person name="Hagos B."/>
            <person name="Hall J."/>
            <person name="Henson C."/>
            <person name="Hollinger A."/>
            <person name="Honan T."/>
            <person name="Huard M.D."/>
            <person name="Hughes L."/>
            <person name="Hurhula B."/>
            <person name="Husby M.E."/>
            <person name="Kamat A."/>
            <person name="Kanga B."/>
            <person name="Kashin S."/>
            <person name="Khazanovich D."/>
            <person name="Kisner P."/>
            <person name="Lance K."/>
            <person name="Lara M."/>
            <person name="Lee W."/>
            <person name="Lennon N."/>
            <person name="Letendre F."/>
            <person name="LeVine R."/>
            <person name="Lipovsky A."/>
            <person name="Liu X."/>
            <person name="Liu J."/>
            <person name="Liu S."/>
            <person name="Lokyitsang T."/>
            <person name="Lokyitsang Y."/>
            <person name="Lubonja R."/>
            <person name="Lui A."/>
            <person name="MacDonald P."/>
            <person name="Magnisalis V."/>
            <person name="Maru K."/>
            <person name="Matthews C."/>
            <person name="McCusker W."/>
            <person name="McDonough S."/>
            <person name="Mehta T."/>
            <person name="Meldrim J."/>
            <person name="Meneus L."/>
            <person name="Mihai O."/>
            <person name="Mihalev A."/>
            <person name="Mihova T."/>
            <person name="Mittelman R."/>
            <person name="Mlenga V."/>
            <person name="Montmayeur A."/>
            <person name="Mulrain L."/>
            <person name="Navidi A."/>
            <person name="Naylor J."/>
            <person name="Negash T."/>
            <person name="Nguyen T."/>
            <person name="Nguyen N."/>
            <person name="Nicol R."/>
            <person name="Norbu C."/>
            <person name="Norbu N."/>
            <person name="Novod N."/>
            <person name="O'Neill B."/>
            <person name="Osman S."/>
            <person name="Markiewicz E."/>
            <person name="Oyono O.L."/>
            <person name="Patti C."/>
            <person name="Phunkhang P."/>
            <person name="Pierre F."/>
            <person name="Priest M."/>
            <person name="Raghuraman S."/>
            <person name="Rege F."/>
            <person name="Reyes R."/>
            <person name="Rise C."/>
            <person name="Rogov P."/>
            <person name="Ross K."/>
            <person name="Ryan E."/>
            <person name="Settipalli S."/>
            <person name="Shea T."/>
            <person name="Sherpa N."/>
            <person name="Shi L."/>
            <person name="Shih D."/>
            <person name="Sparrow T."/>
            <person name="Spaulding J."/>
            <person name="Stalker J."/>
            <person name="Stange-Thomann N."/>
            <person name="Stavropoulos S."/>
            <person name="Stone C."/>
            <person name="Strader C."/>
            <person name="Tesfaye S."/>
            <person name="Thomson T."/>
            <person name="Thoulutsang Y."/>
            <person name="Thoulutsang D."/>
            <person name="Topham K."/>
            <person name="Topping I."/>
            <person name="Tsamla T."/>
            <person name="Vassiliev H."/>
            <person name="Vo A."/>
            <person name="Wangchuk T."/>
            <person name="Wangdi T."/>
            <person name="Weiand M."/>
            <person name="Wilkinson J."/>
            <person name="Wilson A."/>
            <person name="Yadav S."/>
            <person name="Young G."/>
            <person name="Yu Q."/>
            <person name="Zembek L."/>
            <person name="Zhong D."/>
            <person name="Zimmer A."/>
            <person name="Zwirko Z."/>
            <person name="Jaffe D.B."/>
            <person name="Alvarez P."/>
            <person name="Brockman W."/>
            <person name="Butler J."/>
            <person name="Chin C."/>
            <person name="Gnerre S."/>
            <person name="MacCallum I."/>
            <person name="Graves J.A."/>
            <person name="Ponting C.P."/>
            <person name="Breen M."/>
            <person name="Samollow P.B."/>
            <person name="Lander E.S."/>
            <person name="Lindblad-Toh K."/>
        </authorList>
    </citation>
    <scope>NUCLEOTIDE SEQUENCE [LARGE SCALE GENOMIC DNA]</scope>
</reference>
<dbReference type="OMA" id="DGVHPCD"/>
<dbReference type="Ensembl" id="ENSMODT00000065439.1">
    <property type="protein sequence ID" value="ENSMODP00000050730.1"/>
    <property type="gene ID" value="ENSMODG00000037607.1"/>
</dbReference>
<dbReference type="AlphaFoldDB" id="A0A5F8GT95"/>
<name>A0A5F8GT95_MONDO</name>
<dbReference type="GeneTree" id="ENSGT00900000143497"/>
<keyword evidence="2" id="KW-1185">Reference proteome</keyword>
<protein>
    <submittedName>
        <fullName evidence="1">Uncharacterized protein</fullName>
    </submittedName>
</protein>
<reference evidence="1" key="2">
    <citation type="submission" date="2025-08" db="UniProtKB">
        <authorList>
            <consortium name="Ensembl"/>
        </authorList>
    </citation>
    <scope>IDENTIFICATION</scope>
</reference>
<dbReference type="Bgee" id="ENSMODG00000037607">
    <property type="expression patterns" value="Expressed in cerebellum and 17 other cell types or tissues"/>
</dbReference>
<organism evidence="1 2">
    <name type="scientific">Monodelphis domestica</name>
    <name type="common">Gray short-tailed opossum</name>
    <dbReference type="NCBI Taxonomy" id="13616"/>
    <lineage>
        <taxon>Eukaryota</taxon>
        <taxon>Metazoa</taxon>
        <taxon>Chordata</taxon>
        <taxon>Craniata</taxon>
        <taxon>Vertebrata</taxon>
        <taxon>Euteleostomi</taxon>
        <taxon>Mammalia</taxon>
        <taxon>Metatheria</taxon>
        <taxon>Didelphimorphia</taxon>
        <taxon>Didelphidae</taxon>
        <taxon>Monodelphis</taxon>
    </lineage>
</organism>
<evidence type="ECO:0000313" key="2">
    <source>
        <dbReference type="Proteomes" id="UP000002280"/>
    </source>
</evidence>
<accession>A0A5F8GT95</accession>